<sequence>MTSPLARAEVPHRTRRPGPEVNQARGLQNSCLCQGVNIYSLGALEMLHQLQLPMGTHCPGLVDPVQRRSWQYWGRAGAEHEGLRQTLGISGIELEQSQPGYSRVNVKHPKAGAYWRICAHWYINESLFVYWYLVVVQESVM</sequence>
<evidence type="ECO:0000256" key="1">
    <source>
        <dbReference type="SAM" id="MobiDB-lite"/>
    </source>
</evidence>
<dbReference type="Proteomes" id="UP001066276">
    <property type="component" value="Chromosome 3_2"/>
</dbReference>
<accession>A0AAV7U1Y1</accession>
<gene>
    <name evidence="2" type="ORF">NDU88_007714</name>
</gene>
<reference evidence="2" key="1">
    <citation type="journal article" date="2022" name="bioRxiv">
        <title>Sequencing and chromosome-scale assembly of the giantPleurodeles waltlgenome.</title>
        <authorList>
            <person name="Brown T."/>
            <person name="Elewa A."/>
            <person name="Iarovenko S."/>
            <person name="Subramanian E."/>
            <person name="Araus A.J."/>
            <person name="Petzold A."/>
            <person name="Susuki M."/>
            <person name="Suzuki K.-i.T."/>
            <person name="Hayashi T."/>
            <person name="Toyoda A."/>
            <person name="Oliveira C."/>
            <person name="Osipova E."/>
            <person name="Leigh N.D."/>
            <person name="Simon A."/>
            <person name="Yun M.H."/>
        </authorList>
    </citation>
    <scope>NUCLEOTIDE SEQUENCE</scope>
    <source>
        <strain evidence="2">20211129_DDA</strain>
        <tissue evidence="2">Liver</tissue>
    </source>
</reference>
<evidence type="ECO:0000313" key="2">
    <source>
        <dbReference type="EMBL" id="KAJ1182526.1"/>
    </source>
</evidence>
<dbReference type="EMBL" id="JANPWB010000006">
    <property type="protein sequence ID" value="KAJ1182526.1"/>
    <property type="molecule type" value="Genomic_DNA"/>
</dbReference>
<evidence type="ECO:0000313" key="3">
    <source>
        <dbReference type="Proteomes" id="UP001066276"/>
    </source>
</evidence>
<organism evidence="2 3">
    <name type="scientific">Pleurodeles waltl</name>
    <name type="common">Iberian ribbed newt</name>
    <dbReference type="NCBI Taxonomy" id="8319"/>
    <lineage>
        <taxon>Eukaryota</taxon>
        <taxon>Metazoa</taxon>
        <taxon>Chordata</taxon>
        <taxon>Craniata</taxon>
        <taxon>Vertebrata</taxon>
        <taxon>Euteleostomi</taxon>
        <taxon>Amphibia</taxon>
        <taxon>Batrachia</taxon>
        <taxon>Caudata</taxon>
        <taxon>Salamandroidea</taxon>
        <taxon>Salamandridae</taxon>
        <taxon>Pleurodelinae</taxon>
        <taxon>Pleurodeles</taxon>
    </lineage>
</organism>
<protein>
    <submittedName>
        <fullName evidence="2">Uncharacterized protein</fullName>
    </submittedName>
</protein>
<feature type="region of interest" description="Disordered" evidence="1">
    <location>
        <begin position="1"/>
        <end position="22"/>
    </location>
</feature>
<keyword evidence="3" id="KW-1185">Reference proteome</keyword>
<comment type="caution">
    <text evidence="2">The sequence shown here is derived from an EMBL/GenBank/DDBJ whole genome shotgun (WGS) entry which is preliminary data.</text>
</comment>
<proteinExistence type="predicted"/>
<dbReference type="AlphaFoldDB" id="A0AAV7U1Y1"/>
<name>A0AAV7U1Y1_PLEWA</name>